<dbReference type="Proteomes" id="UP000017559">
    <property type="component" value="Unassembled WGS sequence"/>
</dbReference>
<dbReference type="EMBL" id="AWSO01000363">
    <property type="protein sequence ID" value="ESK91189.1"/>
    <property type="molecule type" value="Genomic_DNA"/>
</dbReference>
<comment type="subcellular location">
    <subcellularLocation>
        <location evidence="1">Cell membrane</location>
        <topology evidence="1">Lipid-anchor</topology>
        <topology evidence="1">GPI-anchor</topology>
    </subcellularLocation>
    <subcellularLocation>
        <location evidence="2">Secreted</location>
    </subcellularLocation>
</comment>
<keyword evidence="8 15" id="KW-0732">Signal</keyword>
<evidence type="ECO:0000256" key="6">
    <source>
        <dbReference type="ARBA" id="ARBA00022617"/>
    </source>
</evidence>
<evidence type="ECO:0000256" key="8">
    <source>
        <dbReference type="ARBA" id="ARBA00022729"/>
    </source>
</evidence>
<evidence type="ECO:0000256" key="13">
    <source>
        <dbReference type="ARBA" id="ARBA00023288"/>
    </source>
</evidence>
<dbReference type="PANTHER" id="PTHR37928:SF2">
    <property type="entry name" value="GPI ANCHORED CFEM DOMAIN PROTEIN (AFU_ORTHOLOGUE AFUA_6G10580)"/>
    <property type="match status" value="1"/>
</dbReference>
<evidence type="ECO:0000256" key="11">
    <source>
        <dbReference type="ARBA" id="ARBA00023157"/>
    </source>
</evidence>
<evidence type="ECO:0000256" key="15">
    <source>
        <dbReference type="SAM" id="SignalP"/>
    </source>
</evidence>
<evidence type="ECO:0000256" key="4">
    <source>
        <dbReference type="ARBA" id="ARBA00022475"/>
    </source>
</evidence>
<evidence type="ECO:0000256" key="3">
    <source>
        <dbReference type="ARBA" id="ARBA00010031"/>
    </source>
</evidence>
<evidence type="ECO:0000256" key="10">
    <source>
        <dbReference type="ARBA" id="ARBA00023136"/>
    </source>
</evidence>
<dbReference type="GO" id="GO:0046872">
    <property type="term" value="F:metal ion binding"/>
    <property type="evidence" value="ECO:0007669"/>
    <property type="project" value="UniProtKB-KW"/>
</dbReference>
<dbReference type="GO" id="GO:0005576">
    <property type="term" value="C:extracellular region"/>
    <property type="evidence" value="ECO:0007669"/>
    <property type="project" value="UniProtKB-SubCell"/>
</dbReference>
<evidence type="ECO:0000256" key="1">
    <source>
        <dbReference type="ARBA" id="ARBA00004609"/>
    </source>
</evidence>
<dbReference type="GO" id="GO:0005886">
    <property type="term" value="C:plasma membrane"/>
    <property type="evidence" value="ECO:0007669"/>
    <property type="project" value="UniProtKB-SubCell"/>
</dbReference>
<dbReference type="SMART" id="SM00747">
    <property type="entry name" value="CFEM"/>
    <property type="match status" value="1"/>
</dbReference>
<accession>V2YHN3</accession>
<evidence type="ECO:0000256" key="7">
    <source>
        <dbReference type="ARBA" id="ARBA00022723"/>
    </source>
</evidence>
<name>V2YHN3_MONRO</name>
<dbReference type="Pfam" id="PF05730">
    <property type="entry name" value="CFEM"/>
    <property type="match status" value="1"/>
</dbReference>
<dbReference type="STRING" id="1381753.V2YHN3"/>
<feature type="signal peptide" evidence="15">
    <location>
        <begin position="1"/>
        <end position="16"/>
    </location>
</feature>
<evidence type="ECO:0000256" key="5">
    <source>
        <dbReference type="ARBA" id="ARBA00022525"/>
    </source>
</evidence>
<dbReference type="AlphaFoldDB" id="V2YHN3"/>
<proteinExistence type="inferred from homology"/>
<comment type="caution">
    <text evidence="17">The sequence shown here is derived from an EMBL/GenBank/DDBJ whole genome shotgun (WGS) entry which is preliminary data.</text>
</comment>
<keyword evidence="6" id="KW-0349">Heme</keyword>
<keyword evidence="10" id="KW-0472">Membrane</keyword>
<evidence type="ECO:0000256" key="2">
    <source>
        <dbReference type="ARBA" id="ARBA00004613"/>
    </source>
</evidence>
<keyword evidence="9" id="KW-0408">Iron</keyword>
<feature type="domain" description="CFEM" evidence="16">
    <location>
        <begin position="1"/>
        <end position="112"/>
    </location>
</feature>
<keyword evidence="11" id="KW-1015">Disulfide bond</keyword>
<dbReference type="OrthoDB" id="3065412at2759"/>
<organism evidence="17 18">
    <name type="scientific">Moniliophthora roreri (strain MCA 2997)</name>
    <name type="common">Cocoa frosty pod rot fungus</name>
    <name type="synonym">Crinipellis roreri</name>
    <dbReference type="NCBI Taxonomy" id="1381753"/>
    <lineage>
        <taxon>Eukaryota</taxon>
        <taxon>Fungi</taxon>
        <taxon>Dikarya</taxon>
        <taxon>Basidiomycota</taxon>
        <taxon>Agaricomycotina</taxon>
        <taxon>Agaricomycetes</taxon>
        <taxon>Agaricomycetidae</taxon>
        <taxon>Agaricales</taxon>
        <taxon>Marasmiineae</taxon>
        <taxon>Marasmiaceae</taxon>
        <taxon>Moniliophthora</taxon>
    </lineage>
</organism>
<sequence length="151" mass="14633">MKSFTVAILAAASASASTLFARQAGIPSCAATCITQAKIPDGCDPTDNGCLCRNQEFVQSTSDCVKSTCSGNDLTQAEALAQQLCADQGVTLTDSASPTQTGSPSGSAASGGSASAPAQSTAPSTGNNGALSNGANIMASLAGIGLVALAL</sequence>
<reference evidence="17 18" key="1">
    <citation type="journal article" date="2014" name="BMC Genomics">
        <title>Genome and secretome analysis of the hemibiotrophic fungal pathogen, Moniliophthora roreri, which causes frosty pod rot disease of cacao: mechanisms of the biotrophic and necrotrophic phases.</title>
        <authorList>
            <person name="Meinhardt L.W."/>
            <person name="Costa G.G.L."/>
            <person name="Thomazella D.P.T."/>
            <person name="Teixeira P.J.P.L."/>
            <person name="Carazzolle M.F."/>
            <person name="Schuster S.C."/>
            <person name="Carlson J.E."/>
            <person name="Guiltinan M.J."/>
            <person name="Mieczkowski P."/>
            <person name="Farmer A."/>
            <person name="Ramaraj T."/>
            <person name="Crozier J."/>
            <person name="Davis R.E."/>
            <person name="Shao J."/>
            <person name="Melnick R.L."/>
            <person name="Pereira G.A.G."/>
            <person name="Bailey B.A."/>
        </authorList>
    </citation>
    <scope>NUCLEOTIDE SEQUENCE [LARGE SCALE GENOMIC DNA]</scope>
    <source>
        <strain evidence="17 18">MCA 2997</strain>
    </source>
</reference>
<evidence type="ECO:0000259" key="16">
    <source>
        <dbReference type="PROSITE" id="PS52012"/>
    </source>
</evidence>
<evidence type="ECO:0000256" key="12">
    <source>
        <dbReference type="ARBA" id="ARBA00023180"/>
    </source>
</evidence>
<evidence type="ECO:0000256" key="14">
    <source>
        <dbReference type="SAM" id="MobiDB-lite"/>
    </source>
</evidence>
<evidence type="ECO:0000313" key="17">
    <source>
        <dbReference type="EMBL" id="ESK91189.1"/>
    </source>
</evidence>
<feature type="chain" id="PRO_5004714788" description="CFEM domain-containing protein" evidence="15">
    <location>
        <begin position="17"/>
        <end position="151"/>
    </location>
</feature>
<dbReference type="InterPro" id="IPR051735">
    <property type="entry name" value="CFEM_domain"/>
</dbReference>
<dbReference type="HOGENOM" id="CLU_063084_3_0_1"/>
<comment type="similarity">
    <text evidence="3">Belongs to the RBT5 family.</text>
</comment>
<dbReference type="PANTHER" id="PTHR37928">
    <property type="entry name" value="CFEM DOMAIN PROTEIN (AFU_ORTHOLOGUE AFUA_6G14090)"/>
    <property type="match status" value="1"/>
</dbReference>
<keyword evidence="18" id="KW-1185">Reference proteome</keyword>
<feature type="region of interest" description="Disordered" evidence="14">
    <location>
        <begin position="93"/>
        <end position="127"/>
    </location>
</feature>
<evidence type="ECO:0000313" key="18">
    <source>
        <dbReference type="Proteomes" id="UP000017559"/>
    </source>
</evidence>
<feature type="compositionally biased region" description="Low complexity" evidence="14">
    <location>
        <begin position="99"/>
        <end position="126"/>
    </location>
</feature>
<keyword evidence="12" id="KW-0325">Glycoprotein</keyword>
<gene>
    <name evidence="17" type="ORF">Moror_2909</name>
</gene>
<keyword evidence="13" id="KW-0449">Lipoprotein</keyword>
<keyword evidence="5" id="KW-0964">Secreted</keyword>
<protein>
    <recommendedName>
        <fullName evidence="16">CFEM domain-containing protein</fullName>
    </recommendedName>
</protein>
<keyword evidence="7" id="KW-0479">Metal-binding</keyword>
<dbReference type="PROSITE" id="PS52012">
    <property type="entry name" value="CFEM"/>
    <property type="match status" value="1"/>
</dbReference>
<keyword evidence="4" id="KW-1003">Cell membrane</keyword>
<dbReference type="KEGG" id="mrr:Moror_2909"/>
<dbReference type="InterPro" id="IPR008427">
    <property type="entry name" value="Extracellular_membr_CFEM_dom"/>
</dbReference>
<evidence type="ECO:0000256" key="9">
    <source>
        <dbReference type="ARBA" id="ARBA00023004"/>
    </source>
</evidence>